<dbReference type="Pfam" id="PF03176">
    <property type="entry name" value="MMPL"/>
    <property type="match status" value="2"/>
</dbReference>
<evidence type="ECO:0000256" key="4">
    <source>
        <dbReference type="ARBA" id="ARBA00022692"/>
    </source>
</evidence>
<evidence type="ECO:0000256" key="6">
    <source>
        <dbReference type="ARBA" id="ARBA00023136"/>
    </source>
</evidence>
<gene>
    <name evidence="9" type="ORF">SAMN05444580_12040</name>
</gene>
<keyword evidence="6 7" id="KW-0472">Membrane</keyword>
<feature type="transmembrane region" description="Helical" evidence="7">
    <location>
        <begin position="671"/>
        <end position="692"/>
    </location>
</feature>
<dbReference type="InterPro" id="IPR050545">
    <property type="entry name" value="Mycobact_MmpL"/>
</dbReference>
<feature type="transmembrane region" description="Helical" evidence="7">
    <location>
        <begin position="331"/>
        <end position="354"/>
    </location>
</feature>
<feature type="transmembrane region" description="Helical" evidence="7">
    <location>
        <begin position="573"/>
        <end position="590"/>
    </location>
</feature>
<dbReference type="PANTHER" id="PTHR33406">
    <property type="entry name" value="MEMBRANE PROTEIN MJ1562-RELATED"/>
    <property type="match status" value="1"/>
</dbReference>
<dbReference type="RefSeq" id="WP_072846771.1">
    <property type="nucleotide sequence ID" value="NZ_FNAB01000020.1"/>
</dbReference>
<dbReference type="InterPro" id="IPR000731">
    <property type="entry name" value="SSD"/>
</dbReference>
<name>A0A1G7DQ65_9NOCA</name>
<proteinExistence type="inferred from homology"/>
<evidence type="ECO:0000313" key="10">
    <source>
        <dbReference type="Proteomes" id="UP000199417"/>
    </source>
</evidence>
<dbReference type="Gene3D" id="1.20.1640.10">
    <property type="entry name" value="Multidrug efflux transporter AcrB transmembrane domain"/>
    <property type="match status" value="2"/>
</dbReference>
<keyword evidence="4 7" id="KW-0812">Transmembrane</keyword>
<keyword evidence="3" id="KW-1003">Cell membrane</keyword>
<comment type="similarity">
    <text evidence="2">Belongs to the resistance-nodulation-cell division (RND) (TC 2.A.6) family. MmpL subfamily.</text>
</comment>
<feature type="transmembrane region" description="Helical" evidence="7">
    <location>
        <begin position="198"/>
        <end position="215"/>
    </location>
</feature>
<evidence type="ECO:0000259" key="8">
    <source>
        <dbReference type="PROSITE" id="PS50156"/>
    </source>
</evidence>
<evidence type="ECO:0000256" key="1">
    <source>
        <dbReference type="ARBA" id="ARBA00004651"/>
    </source>
</evidence>
<dbReference type="SUPFAM" id="SSF82866">
    <property type="entry name" value="Multidrug efflux transporter AcrB transmembrane domain"/>
    <property type="match status" value="2"/>
</dbReference>
<reference evidence="9 10" key="1">
    <citation type="submission" date="2016-10" db="EMBL/GenBank/DDBJ databases">
        <authorList>
            <person name="de Groot N.N."/>
        </authorList>
    </citation>
    <scope>NUCLEOTIDE SEQUENCE [LARGE SCALE GENOMIC DNA]</scope>
    <source>
        <strain evidence="9 10">JCM 11308</strain>
    </source>
</reference>
<comment type="subcellular location">
    <subcellularLocation>
        <location evidence="1">Cell membrane</location>
        <topology evidence="1">Multi-pass membrane protein</topology>
    </subcellularLocation>
</comment>
<evidence type="ECO:0000256" key="3">
    <source>
        <dbReference type="ARBA" id="ARBA00022475"/>
    </source>
</evidence>
<feature type="domain" description="SSD" evidence="8">
    <location>
        <begin position="222"/>
        <end position="352"/>
    </location>
</feature>
<feature type="transmembrane region" description="Helical" evidence="7">
    <location>
        <begin position="298"/>
        <end position="319"/>
    </location>
</feature>
<keyword evidence="5 7" id="KW-1133">Transmembrane helix</keyword>
<dbReference type="Proteomes" id="UP000199417">
    <property type="component" value="Unassembled WGS sequence"/>
</dbReference>
<feature type="transmembrane region" description="Helical" evidence="7">
    <location>
        <begin position="597"/>
        <end position="618"/>
    </location>
</feature>
<feature type="transmembrane region" description="Helical" evidence="7">
    <location>
        <begin position="20"/>
        <end position="44"/>
    </location>
</feature>
<feature type="transmembrane region" description="Helical" evidence="7">
    <location>
        <begin position="222"/>
        <end position="243"/>
    </location>
</feature>
<feature type="transmembrane region" description="Helical" evidence="7">
    <location>
        <begin position="391"/>
        <end position="410"/>
    </location>
</feature>
<evidence type="ECO:0000256" key="7">
    <source>
        <dbReference type="SAM" id="Phobius"/>
    </source>
</evidence>
<feature type="transmembrane region" description="Helical" evidence="7">
    <location>
        <begin position="630"/>
        <end position="650"/>
    </location>
</feature>
<feature type="transmembrane region" description="Helical" evidence="7">
    <location>
        <begin position="255"/>
        <end position="277"/>
    </location>
</feature>
<feature type="transmembrane region" description="Helical" evidence="7">
    <location>
        <begin position="172"/>
        <end position="192"/>
    </location>
</feature>
<dbReference type="PANTHER" id="PTHR33406:SF6">
    <property type="entry name" value="MEMBRANE PROTEIN YDGH-RELATED"/>
    <property type="match status" value="1"/>
</dbReference>
<accession>A0A1G7DQ65</accession>
<evidence type="ECO:0000256" key="5">
    <source>
        <dbReference type="ARBA" id="ARBA00022989"/>
    </source>
</evidence>
<dbReference type="EMBL" id="FNAB01000020">
    <property type="protein sequence ID" value="SDE53643.1"/>
    <property type="molecule type" value="Genomic_DNA"/>
</dbReference>
<feature type="transmembrane region" description="Helical" evidence="7">
    <location>
        <begin position="698"/>
        <end position="722"/>
    </location>
</feature>
<evidence type="ECO:0000313" key="9">
    <source>
        <dbReference type="EMBL" id="SDE53643.1"/>
    </source>
</evidence>
<dbReference type="InterPro" id="IPR004869">
    <property type="entry name" value="MMPL_dom"/>
</dbReference>
<sequence length="745" mass="77512">MTELDLDTENAPAEPPRPRRGWPVVAVIALAALAFLLGGAGGAFQGKLSEVQKNDNASYLPASAESTKVANEAAKFVTVTTVPGFVVFKRDAGPLTAADKEAIARATTEVADVEGVDRSSMTPVQYSADGTTAALFVPLAATDADGTAVNGEALAQTEQTVMDTATAATSDTGLVVLPAGSGGLLVALIDAFAGIDGALLGAALLVVVLILLVVYRSPVLWFFPILSAVLALGLSSMAVYFLAEHEVITLTGQSQGILSVLVLGAGTDYALLLISRYREELHRYPDRFDAMIRAWRESAPAISASALTVILGLLCLTFSELNSNKGLGPVAAIGISCTYLVMMTFLPVFLAVAGRWVFWPRIPRVDHAADLATHGMWGRIAEVVGRRDRPAWIGATALLVVLFAVGIGSLSTDGLTTTENFTNTPDAVAGQRIYDAKFDPGTGAPAVITTNVAQLDQVMDAAGRVEGVSTAPGSVCVQVDYSKLAALTQLSGGQLPQQAQPGCPPSTLTVAPIDGRTVVNVTLADAYDSPQALETVTRLRAAVYAVPGADAQVGGTSAATLDVQAASVHDRNLIIPIVLAVIFVVLAVLLRALLAPLILIATVVLSFAATLGVCGFMFTHVFHFAGADQSFPLFAFVFLVALGIDYNIFLMTRVREESIGHGTRSGVLRGLAVTGGVITSAGIVLAATFAVLGVLPLVFLAEVGFAVAFGVLLDTIVVRSILVPALSHDIGRAVWWPSALSRSGD</sequence>
<dbReference type="GO" id="GO:0005886">
    <property type="term" value="C:plasma membrane"/>
    <property type="evidence" value="ECO:0007669"/>
    <property type="project" value="UniProtKB-SubCell"/>
</dbReference>
<evidence type="ECO:0000256" key="2">
    <source>
        <dbReference type="ARBA" id="ARBA00010157"/>
    </source>
</evidence>
<dbReference type="PROSITE" id="PS50156">
    <property type="entry name" value="SSD"/>
    <property type="match status" value="1"/>
</dbReference>
<dbReference type="AlphaFoldDB" id="A0A1G7DQ65"/>
<protein>
    <submittedName>
        <fullName evidence="9">Putative drug exporter of the RND superfamily</fullName>
    </submittedName>
</protein>
<organism evidence="9 10">
    <name type="scientific">Rhodococcus tukisamuensis</name>
    <dbReference type="NCBI Taxonomy" id="168276"/>
    <lineage>
        <taxon>Bacteria</taxon>
        <taxon>Bacillati</taxon>
        <taxon>Actinomycetota</taxon>
        <taxon>Actinomycetes</taxon>
        <taxon>Mycobacteriales</taxon>
        <taxon>Nocardiaceae</taxon>
        <taxon>Rhodococcus</taxon>
    </lineage>
</organism>
<keyword evidence="10" id="KW-1185">Reference proteome</keyword>
<dbReference type="STRING" id="168276.SAMN05444580_12040"/>